<sequence>MPVMHPCYENTALTSACEATKAKGYVSFEVCQNIRTTLL</sequence>
<name>A0A0A9HTF2_ARUDO</name>
<reference evidence="1" key="2">
    <citation type="journal article" date="2015" name="Data Brief">
        <title>Shoot transcriptome of the giant reed, Arundo donax.</title>
        <authorList>
            <person name="Barrero R.A."/>
            <person name="Guerrero F.D."/>
            <person name="Moolhuijzen P."/>
            <person name="Goolsby J.A."/>
            <person name="Tidwell J."/>
            <person name="Bellgard S.E."/>
            <person name="Bellgard M.I."/>
        </authorList>
    </citation>
    <scope>NUCLEOTIDE SEQUENCE</scope>
    <source>
        <tissue evidence="1">Shoot tissue taken approximately 20 cm above the soil surface</tissue>
    </source>
</reference>
<accession>A0A0A9HTF2</accession>
<dbReference type="AlphaFoldDB" id="A0A0A9HTF2"/>
<reference evidence="1" key="1">
    <citation type="submission" date="2014-09" db="EMBL/GenBank/DDBJ databases">
        <authorList>
            <person name="Magalhaes I.L.F."/>
            <person name="Oliveira U."/>
            <person name="Santos F.R."/>
            <person name="Vidigal T.H.D.A."/>
            <person name="Brescovit A.D."/>
            <person name="Santos A.J."/>
        </authorList>
    </citation>
    <scope>NUCLEOTIDE SEQUENCE</scope>
    <source>
        <tissue evidence="1">Shoot tissue taken approximately 20 cm above the soil surface</tissue>
    </source>
</reference>
<proteinExistence type="predicted"/>
<evidence type="ECO:0000313" key="1">
    <source>
        <dbReference type="EMBL" id="JAE36183.1"/>
    </source>
</evidence>
<protein>
    <submittedName>
        <fullName evidence="1">Uncharacterized protein</fullName>
    </submittedName>
</protein>
<dbReference type="EMBL" id="GBRH01161713">
    <property type="protein sequence ID" value="JAE36183.1"/>
    <property type="molecule type" value="Transcribed_RNA"/>
</dbReference>
<organism evidence="1">
    <name type="scientific">Arundo donax</name>
    <name type="common">Giant reed</name>
    <name type="synonym">Donax arundinaceus</name>
    <dbReference type="NCBI Taxonomy" id="35708"/>
    <lineage>
        <taxon>Eukaryota</taxon>
        <taxon>Viridiplantae</taxon>
        <taxon>Streptophyta</taxon>
        <taxon>Embryophyta</taxon>
        <taxon>Tracheophyta</taxon>
        <taxon>Spermatophyta</taxon>
        <taxon>Magnoliopsida</taxon>
        <taxon>Liliopsida</taxon>
        <taxon>Poales</taxon>
        <taxon>Poaceae</taxon>
        <taxon>PACMAD clade</taxon>
        <taxon>Arundinoideae</taxon>
        <taxon>Arundineae</taxon>
        <taxon>Arundo</taxon>
    </lineage>
</organism>